<gene>
    <name evidence="2" type="primary">WBGene00282130</name>
</gene>
<reference evidence="2" key="2">
    <citation type="submission" date="2022-06" db="UniProtKB">
        <authorList>
            <consortium name="EnsemblMetazoa"/>
        </authorList>
    </citation>
    <scope>IDENTIFICATION</scope>
    <source>
        <strain evidence="2">PS312</strain>
    </source>
</reference>
<name>A0A2A6B9L0_PRIPA</name>
<feature type="region of interest" description="Disordered" evidence="1">
    <location>
        <begin position="30"/>
        <end position="69"/>
    </location>
</feature>
<protein>
    <submittedName>
        <fullName evidence="2">Uncharacterized protein</fullName>
    </submittedName>
</protein>
<organism evidence="2 3">
    <name type="scientific">Pristionchus pacificus</name>
    <name type="common">Parasitic nematode worm</name>
    <dbReference type="NCBI Taxonomy" id="54126"/>
    <lineage>
        <taxon>Eukaryota</taxon>
        <taxon>Metazoa</taxon>
        <taxon>Ecdysozoa</taxon>
        <taxon>Nematoda</taxon>
        <taxon>Chromadorea</taxon>
        <taxon>Rhabditida</taxon>
        <taxon>Rhabditina</taxon>
        <taxon>Diplogasteromorpha</taxon>
        <taxon>Diplogasteroidea</taxon>
        <taxon>Neodiplogasteridae</taxon>
        <taxon>Pristionchus</taxon>
    </lineage>
</organism>
<keyword evidence="3" id="KW-1185">Reference proteome</keyword>
<accession>A0A8R1Z055</accession>
<accession>A0A2A6B9L0</accession>
<evidence type="ECO:0000313" key="2">
    <source>
        <dbReference type="EnsemblMetazoa" id="PPA43761.1"/>
    </source>
</evidence>
<dbReference type="EnsemblMetazoa" id="PPA43761.1">
    <property type="protein sequence ID" value="PPA43761.1"/>
    <property type="gene ID" value="WBGene00282130"/>
</dbReference>
<evidence type="ECO:0000256" key="1">
    <source>
        <dbReference type="SAM" id="MobiDB-lite"/>
    </source>
</evidence>
<reference evidence="3" key="1">
    <citation type="journal article" date="2008" name="Nat. Genet.">
        <title>The Pristionchus pacificus genome provides a unique perspective on nematode lifestyle and parasitism.</title>
        <authorList>
            <person name="Dieterich C."/>
            <person name="Clifton S.W."/>
            <person name="Schuster L.N."/>
            <person name="Chinwalla A."/>
            <person name="Delehaunty K."/>
            <person name="Dinkelacker I."/>
            <person name="Fulton L."/>
            <person name="Fulton R."/>
            <person name="Godfrey J."/>
            <person name="Minx P."/>
            <person name="Mitreva M."/>
            <person name="Roeseler W."/>
            <person name="Tian H."/>
            <person name="Witte H."/>
            <person name="Yang S.P."/>
            <person name="Wilson R.K."/>
            <person name="Sommer R.J."/>
        </authorList>
    </citation>
    <scope>NUCLEOTIDE SEQUENCE [LARGE SCALE GENOMIC DNA]</scope>
    <source>
        <strain evidence="3">PS312</strain>
    </source>
</reference>
<evidence type="ECO:0000313" key="3">
    <source>
        <dbReference type="Proteomes" id="UP000005239"/>
    </source>
</evidence>
<dbReference type="Proteomes" id="UP000005239">
    <property type="component" value="Unassembled WGS sequence"/>
</dbReference>
<proteinExistence type="predicted"/>
<dbReference type="AlphaFoldDB" id="A0A2A6B9L0"/>
<sequence>MVRVRGLSRNKDVVKPQLAGRPINASLSLAGQSRRECTANGENQTRMRPEAPKLARLSAADITDKESAE</sequence>